<name>A0ABU5CAN0_9BACI</name>
<dbReference type="SUPFAM" id="SSF55874">
    <property type="entry name" value="ATPase domain of HSP90 chaperone/DNA topoisomerase II/histidine kinase"/>
    <property type="match status" value="1"/>
</dbReference>
<dbReference type="InterPro" id="IPR036890">
    <property type="entry name" value="HATPase_C_sf"/>
</dbReference>
<comment type="caution">
    <text evidence="1">The sequence shown here is derived from an EMBL/GenBank/DDBJ whole genome shotgun (WGS) entry which is preliminary data.</text>
</comment>
<keyword evidence="2" id="KW-1185">Reference proteome</keyword>
<dbReference type="InterPro" id="IPR051315">
    <property type="entry name" value="Bact_Chemotaxis_CheA"/>
</dbReference>
<dbReference type="PANTHER" id="PTHR43395">
    <property type="entry name" value="SENSOR HISTIDINE KINASE CHEA"/>
    <property type="match status" value="1"/>
</dbReference>
<evidence type="ECO:0000313" key="1">
    <source>
        <dbReference type="EMBL" id="MDY0396389.1"/>
    </source>
</evidence>
<proteinExistence type="predicted"/>
<evidence type="ECO:0000313" key="2">
    <source>
        <dbReference type="Proteomes" id="UP001281447"/>
    </source>
</evidence>
<dbReference type="Proteomes" id="UP001281447">
    <property type="component" value="Unassembled WGS sequence"/>
</dbReference>
<dbReference type="EMBL" id="JAWDIP010000004">
    <property type="protein sequence ID" value="MDY0396389.1"/>
    <property type="molecule type" value="Genomic_DNA"/>
</dbReference>
<organism evidence="1 2">
    <name type="scientific">Tigheibacillus halophilus</name>
    <dbReference type="NCBI Taxonomy" id="361280"/>
    <lineage>
        <taxon>Bacteria</taxon>
        <taxon>Bacillati</taxon>
        <taxon>Bacillota</taxon>
        <taxon>Bacilli</taxon>
        <taxon>Bacillales</taxon>
        <taxon>Bacillaceae</taxon>
        <taxon>Tigheibacillus</taxon>
    </lineage>
</organism>
<protein>
    <submittedName>
        <fullName evidence="1">Uncharacterized protein</fullName>
    </submittedName>
</protein>
<dbReference type="PANTHER" id="PTHR43395:SF1">
    <property type="entry name" value="CHEMOTAXIS PROTEIN CHEA"/>
    <property type="match status" value="1"/>
</dbReference>
<accession>A0ABU5CAN0</accession>
<sequence length="76" mass="8360">MDVVRSKIESLGGNITIDSQIDKGSKFIIQLPLTLSIISVLLVEMQQEKYAIPLSTIVETAIIKKDGYHVCASKKV</sequence>
<dbReference type="Gene3D" id="3.30.565.10">
    <property type="entry name" value="Histidine kinase-like ATPase, C-terminal domain"/>
    <property type="match status" value="1"/>
</dbReference>
<reference evidence="1 2" key="1">
    <citation type="submission" date="2023-10" db="EMBL/GenBank/DDBJ databases">
        <title>Virgibacillus halophilus 5B73C genome.</title>
        <authorList>
            <person name="Miliotis G."/>
            <person name="Sengupta P."/>
            <person name="Hameed A."/>
            <person name="Chuvochina M."/>
            <person name="Mcdonagh F."/>
            <person name="Simpson A.C."/>
            <person name="Singh N.K."/>
            <person name="Rekha P.D."/>
            <person name="Raman K."/>
            <person name="Hugenholtz P."/>
            <person name="Venkateswaran K."/>
        </authorList>
    </citation>
    <scope>NUCLEOTIDE SEQUENCE [LARGE SCALE GENOMIC DNA]</scope>
    <source>
        <strain evidence="1 2">5B73C</strain>
    </source>
</reference>
<dbReference type="InterPro" id="IPR036061">
    <property type="entry name" value="CheW-like_dom_sf"/>
</dbReference>
<gene>
    <name evidence="1" type="ORF">RWE15_21210</name>
</gene>
<dbReference type="SUPFAM" id="SSF50341">
    <property type="entry name" value="CheW-like"/>
    <property type="match status" value="1"/>
</dbReference>